<organism evidence="2 3">
    <name type="scientific">Aspergillus lentulus</name>
    <dbReference type="NCBI Taxonomy" id="293939"/>
    <lineage>
        <taxon>Eukaryota</taxon>
        <taxon>Fungi</taxon>
        <taxon>Dikarya</taxon>
        <taxon>Ascomycota</taxon>
        <taxon>Pezizomycotina</taxon>
        <taxon>Eurotiomycetes</taxon>
        <taxon>Eurotiomycetidae</taxon>
        <taxon>Eurotiales</taxon>
        <taxon>Aspergillaceae</taxon>
        <taxon>Aspergillus</taxon>
        <taxon>Aspergillus subgen. Fumigati</taxon>
    </lineage>
</organism>
<name>A0ABQ0ZVL5_ASPLE</name>
<evidence type="ECO:0000313" key="2">
    <source>
        <dbReference type="EMBL" id="GFF66243.1"/>
    </source>
</evidence>
<reference evidence="2 3" key="1">
    <citation type="submission" date="2020-01" db="EMBL/GenBank/DDBJ databases">
        <title>Draft genome sequence of Aspergillus lentulus IFM 60648.</title>
        <authorList>
            <person name="Takahashi H."/>
            <person name="Yaguchi T."/>
        </authorList>
    </citation>
    <scope>NUCLEOTIDE SEQUENCE [LARGE SCALE GENOMIC DNA]</scope>
    <source>
        <strain evidence="2 3">IFM 60648</strain>
    </source>
</reference>
<gene>
    <name evidence="2" type="ORF">IFM60648_01857</name>
</gene>
<dbReference type="EMBL" id="BLKI01000007">
    <property type="protein sequence ID" value="GFF66243.1"/>
    <property type="molecule type" value="Genomic_DNA"/>
</dbReference>
<protein>
    <recommendedName>
        <fullName evidence="1">DUF7708 domain-containing protein</fullName>
    </recommendedName>
</protein>
<evidence type="ECO:0000259" key="1">
    <source>
        <dbReference type="Pfam" id="PF24809"/>
    </source>
</evidence>
<dbReference type="Proteomes" id="UP000465220">
    <property type="component" value="Unassembled WGS sequence"/>
</dbReference>
<keyword evidence="3" id="KW-1185">Reference proteome</keyword>
<feature type="domain" description="DUF7708" evidence="1">
    <location>
        <begin position="121"/>
        <end position="240"/>
    </location>
</feature>
<dbReference type="Pfam" id="PF24809">
    <property type="entry name" value="DUF7708"/>
    <property type="match status" value="1"/>
</dbReference>
<dbReference type="InterPro" id="IPR056125">
    <property type="entry name" value="DUF7708"/>
</dbReference>
<evidence type="ECO:0000313" key="3">
    <source>
        <dbReference type="Proteomes" id="UP000465220"/>
    </source>
</evidence>
<comment type="caution">
    <text evidence="2">The sequence shown here is derived from an EMBL/GenBank/DDBJ whole genome shotgun (WGS) entry which is preliminary data.</text>
</comment>
<accession>A0ABQ0ZVL5</accession>
<proteinExistence type="predicted"/>
<sequence>MTSLATSSVSEASKSPQNNQMAINLWEKRFEKRHFSSDPVIAKLDVECNELAQTWKKFQEHLPQQDQVGFDERLQEFRDVSAMIGNVQNVWMSTPRQRVFNRSMALCDQFISSVHLHLVLLSALPRNEAYIALFHGVLQSVIKASADYPRVIEGLLEILLQINDFVRLPAGDHDLSSNRELVLSIANFYALIFLLLGEFMDWYVRKAKCRLLDSPSLDPYLDFEHLLRSIRQCAKDISRMLTNEMDLDTVDCVGENSTFQYPDFSLWEQARLKQIGLQKSDRRFAAQNALTRQLIWEIQHDASARAQMAAKRDALLSQLLDCARQSLRPVSQQNSGITCWTTVATRDLDDSRFNWSRGPKRKYTRTDLQFSSRHLQDFFNASDQVANFESGVDVIAEDSVLQSLQQWATNTHSQMLAVGESPSTTFPNTVALFSACFATFARQARLPVISHFCSIPTQSTDGLTLFQQGFIALAYSLIRQLIDYLPPVVESHEACDLCLERFTSLNGTLGSWKTVLSLIDALLHYAPPLLVCVINGLDKLQDESTDAYIRDLVRTLMIHTRHRVDDTADGSWNQKVLLKVLFTVADRPSSLVETMSENQLILSEPKGADEPIPTDATPASGVGVVMMNA</sequence>